<protein>
    <submittedName>
        <fullName evidence="3">ATP binding</fullName>
    </submittedName>
</protein>
<dbReference type="SMART" id="SM00220">
    <property type="entry name" value="S_TKc"/>
    <property type="match status" value="1"/>
</dbReference>
<evidence type="ECO:0000313" key="4">
    <source>
        <dbReference type="Proteomes" id="UP000076837"/>
    </source>
</evidence>
<evidence type="ECO:0000259" key="2">
    <source>
        <dbReference type="PROSITE" id="PS50011"/>
    </source>
</evidence>
<dbReference type="GO" id="GO:0005524">
    <property type="term" value="F:ATP binding"/>
    <property type="evidence" value="ECO:0007669"/>
    <property type="project" value="InterPro"/>
</dbReference>
<sequence length="566" mass="64723">MTHADHENSDNEPPRAHNSCLDNNQDVRSDGFRDTLVPAEFTASESPTPRDKAVLIPRPGFTSNGKTDCFQPAQTRFKNNAQLDAGWITNTCADVTDEDTVRSLDDALHDGMIASAGDNSPLFLPRDKLKSLITLETIREELNRCTPSSNTLETARIICEGKFPRRKIFAILCMMSKVPEIESFIQEKVSDIDLPLLFDSHPKKHVFLRHNRGSKNKPQTPLALFQGASWKNIDRDHFRNLQWQFLAPYFSLNFHPNQRSRHWKLETQQILPFVKDKPNMGIEFAAGLREGGFSFVRKIIIHPAHYNHKSNNGSPCFAVKELKSRPDQGLKEIQALLRFDEQPHDHLIRLLAIYEHRDRLNMIFPWAEDGDLENFWKTNSLPPCQNHEFAMWMSKQMLGLASALRIIHHPNNVKGLDGQDSKTHGRHGDIKPTNILWFRSPGPEGSLGILKISDFGFAEFHAERSKSRGNIQGLTDIYRAPELEVEGLVSPRYDIWSFGCVLLEFAVWCLMGHDGISRFTEARFQDSTAEIQEDNFFNFDKRNDRFAETKPSMDEVSTFPNCSRLD</sequence>
<name>A0A162YSS7_DIDRA</name>
<feature type="region of interest" description="Disordered" evidence="1">
    <location>
        <begin position="1"/>
        <end position="29"/>
    </location>
</feature>
<dbReference type="Gene3D" id="1.10.510.10">
    <property type="entry name" value="Transferase(Phosphotransferase) domain 1"/>
    <property type="match status" value="1"/>
</dbReference>
<dbReference type="PANTHER" id="PTHR24359:SF37">
    <property type="entry name" value="PROTEIN KINASE DOMAIN-CONTAINING PROTEIN"/>
    <property type="match status" value="1"/>
</dbReference>
<feature type="domain" description="Protein kinase" evidence="2">
    <location>
        <begin position="282"/>
        <end position="566"/>
    </location>
</feature>
<dbReference type="AlphaFoldDB" id="A0A162YSS7"/>
<dbReference type="PROSITE" id="PS50011">
    <property type="entry name" value="PROTEIN_KINASE_DOM"/>
    <property type="match status" value="1"/>
</dbReference>
<dbReference type="EMBL" id="JYNV01000284">
    <property type="protein sequence ID" value="KZM20206.1"/>
    <property type="molecule type" value="Genomic_DNA"/>
</dbReference>
<comment type="caution">
    <text evidence="3">The sequence shown here is derived from an EMBL/GenBank/DDBJ whole genome shotgun (WGS) entry which is preliminary data.</text>
</comment>
<dbReference type="GO" id="GO:0004674">
    <property type="term" value="F:protein serine/threonine kinase activity"/>
    <property type="evidence" value="ECO:0007669"/>
    <property type="project" value="TreeGrafter"/>
</dbReference>
<dbReference type="Proteomes" id="UP000076837">
    <property type="component" value="Unassembled WGS sequence"/>
</dbReference>
<proteinExistence type="predicted"/>
<gene>
    <name evidence="3" type="ORF">ST47_g8672</name>
</gene>
<accession>A0A162YSS7</accession>
<reference evidence="3 4" key="1">
    <citation type="journal article" date="2016" name="Sci. Rep.">
        <title>Draft genome sequencing and secretome analysis of fungal phytopathogen Ascochyta rabiei provides insight into the necrotrophic effector repertoire.</title>
        <authorList>
            <person name="Verma S."/>
            <person name="Gazara R.K."/>
            <person name="Nizam S."/>
            <person name="Parween S."/>
            <person name="Chattopadhyay D."/>
            <person name="Verma P.K."/>
        </authorList>
    </citation>
    <scope>NUCLEOTIDE SEQUENCE [LARGE SCALE GENOMIC DNA]</scope>
    <source>
        <strain evidence="3 4">ArDII</strain>
    </source>
</reference>
<dbReference type="InterPro" id="IPR011009">
    <property type="entry name" value="Kinase-like_dom_sf"/>
</dbReference>
<dbReference type="PANTHER" id="PTHR24359">
    <property type="entry name" value="SERINE/THREONINE-PROTEIN KINASE SBK1"/>
    <property type="match status" value="1"/>
</dbReference>
<dbReference type="STRING" id="5454.A0A162YSS7"/>
<dbReference type="SUPFAM" id="SSF56112">
    <property type="entry name" value="Protein kinase-like (PK-like)"/>
    <property type="match status" value="1"/>
</dbReference>
<dbReference type="InterPro" id="IPR000719">
    <property type="entry name" value="Prot_kinase_dom"/>
</dbReference>
<keyword evidence="4" id="KW-1185">Reference proteome</keyword>
<organism evidence="3 4">
    <name type="scientific">Didymella rabiei</name>
    <name type="common">Chickpea ascochyta blight fungus</name>
    <name type="synonym">Mycosphaerella rabiei</name>
    <dbReference type="NCBI Taxonomy" id="5454"/>
    <lineage>
        <taxon>Eukaryota</taxon>
        <taxon>Fungi</taxon>
        <taxon>Dikarya</taxon>
        <taxon>Ascomycota</taxon>
        <taxon>Pezizomycotina</taxon>
        <taxon>Dothideomycetes</taxon>
        <taxon>Pleosporomycetidae</taxon>
        <taxon>Pleosporales</taxon>
        <taxon>Pleosporineae</taxon>
        <taxon>Didymellaceae</taxon>
        <taxon>Ascochyta</taxon>
    </lineage>
</organism>
<dbReference type="CDD" id="cd00180">
    <property type="entry name" value="PKc"/>
    <property type="match status" value="1"/>
</dbReference>
<dbReference type="Pfam" id="PF00069">
    <property type="entry name" value="Pkinase"/>
    <property type="match status" value="1"/>
</dbReference>
<evidence type="ECO:0000256" key="1">
    <source>
        <dbReference type="SAM" id="MobiDB-lite"/>
    </source>
</evidence>
<feature type="compositionally biased region" description="Basic and acidic residues" evidence="1">
    <location>
        <begin position="1"/>
        <end position="15"/>
    </location>
</feature>
<evidence type="ECO:0000313" key="3">
    <source>
        <dbReference type="EMBL" id="KZM20206.1"/>
    </source>
</evidence>